<proteinExistence type="predicted"/>
<keyword evidence="2" id="KW-1185">Reference proteome</keyword>
<dbReference type="AlphaFoldDB" id="A0AAE0WC74"/>
<name>A0AAE0WC74_9BIVA</name>
<evidence type="ECO:0000313" key="2">
    <source>
        <dbReference type="Proteomes" id="UP001195483"/>
    </source>
</evidence>
<reference evidence="1" key="3">
    <citation type="submission" date="2023-05" db="EMBL/GenBank/DDBJ databases">
        <authorList>
            <person name="Smith C.H."/>
        </authorList>
    </citation>
    <scope>NUCLEOTIDE SEQUENCE</scope>
    <source>
        <strain evidence="1">CHS0354</strain>
        <tissue evidence="1">Mantle</tissue>
    </source>
</reference>
<evidence type="ECO:0000313" key="1">
    <source>
        <dbReference type="EMBL" id="KAK3609958.1"/>
    </source>
</evidence>
<comment type="caution">
    <text evidence="1">The sequence shown here is derived from an EMBL/GenBank/DDBJ whole genome shotgun (WGS) entry which is preliminary data.</text>
</comment>
<protein>
    <submittedName>
        <fullName evidence="1">Uncharacterized protein</fullName>
    </submittedName>
</protein>
<gene>
    <name evidence="1" type="ORF">CHS0354_011792</name>
</gene>
<organism evidence="1 2">
    <name type="scientific">Potamilus streckersoni</name>
    <dbReference type="NCBI Taxonomy" id="2493646"/>
    <lineage>
        <taxon>Eukaryota</taxon>
        <taxon>Metazoa</taxon>
        <taxon>Spiralia</taxon>
        <taxon>Lophotrochozoa</taxon>
        <taxon>Mollusca</taxon>
        <taxon>Bivalvia</taxon>
        <taxon>Autobranchia</taxon>
        <taxon>Heteroconchia</taxon>
        <taxon>Palaeoheterodonta</taxon>
        <taxon>Unionida</taxon>
        <taxon>Unionoidea</taxon>
        <taxon>Unionidae</taxon>
        <taxon>Ambleminae</taxon>
        <taxon>Lampsilini</taxon>
        <taxon>Potamilus</taxon>
    </lineage>
</organism>
<reference evidence="1" key="1">
    <citation type="journal article" date="2021" name="Genome Biol. Evol.">
        <title>A High-Quality Reference Genome for a Parasitic Bivalve with Doubly Uniparental Inheritance (Bivalvia: Unionida).</title>
        <authorList>
            <person name="Smith C.H."/>
        </authorList>
    </citation>
    <scope>NUCLEOTIDE SEQUENCE</scope>
    <source>
        <strain evidence="1">CHS0354</strain>
    </source>
</reference>
<sequence>MGDLVVCRTYDQVTGKGKIISSITCTWKTSSRPTLLSKAMMVYELQDVSAQVSELHSQMRYKQRQQAHMATRTISVPPGNESCHEDCRDVRCACGCNQLVQLGALPAFGCT</sequence>
<dbReference type="EMBL" id="JAEAOA010000720">
    <property type="protein sequence ID" value="KAK3609958.1"/>
    <property type="molecule type" value="Genomic_DNA"/>
</dbReference>
<accession>A0AAE0WC74</accession>
<dbReference type="Proteomes" id="UP001195483">
    <property type="component" value="Unassembled WGS sequence"/>
</dbReference>
<reference evidence="1" key="2">
    <citation type="journal article" date="2021" name="Genome Biol. Evol.">
        <title>Developing a high-quality reference genome for a parasitic bivalve with doubly uniparental inheritance (Bivalvia: Unionida).</title>
        <authorList>
            <person name="Smith C.H."/>
        </authorList>
    </citation>
    <scope>NUCLEOTIDE SEQUENCE</scope>
    <source>
        <strain evidence="1">CHS0354</strain>
        <tissue evidence="1">Mantle</tissue>
    </source>
</reference>